<dbReference type="Proteomes" id="UP001501427">
    <property type="component" value="Unassembled WGS sequence"/>
</dbReference>
<dbReference type="RefSeq" id="WP_132047409.1">
    <property type="nucleotide sequence ID" value="NZ_BAAAHD010000023.1"/>
</dbReference>
<dbReference type="InterPro" id="IPR019845">
    <property type="entry name" value="Squalene/phytoene_synthase_CS"/>
</dbReference>
<dbReference type="GO" id="GO:0016117">
    <property type="term" value="P:carotenoid biosynthetic process"/>
    <property type="evidence" value="ECO:0007669"/>
    <property type="project" value="UniProtKB-ARBA"/>
</dbReference>
<dbReference type="GO" id="GO:0004311">
    <property type="term" value="F:geranylgeranyl diphosphate synthase activity"/>
    <property type="evidence" value="ECO:0007669"/>
    <property type="project" value="InterPro"/>
</dbReference>
<evidence type="ECO:0000313" key="3">
    <source>
        <dbReference type="EMBL" id="GAA0561715.1"/>
    </source>
</evidence>
<dbReference type="EMBL" id="JACHMV010000001">
    <property type="protein sequence ID" value="MBB4773762.1"/>
    <property type="molecule type" value="Genomic_DNA"/>
</dbReference>
<dbReference type="PROSITE" id="PS01044">
    <property type="entry name" value="SQUALEN_PHYTOEN_SYN_1"/>
    <property type="match status" value="1"/>
</dbReference>
<dbReference type="EMBL" id="BAAAHD010000023">
    <property type="protein sequence ID" value="GAA0561715.1"/>
    <property type="molecule type" value="Genomic_DNA"/>
</dbReference>
<dbReference type="SFLD" id="SFLDG01018">
    <property type="entry name" value="Squalene/Phytoene_Synthase_Lik"/>
    <property type="match status" value="1"/>
</dbReference>
<organism evidence="4 5">
    <name type="scientific">Actinomadura livida</name>
    <dbReference type="NCBI Taxonomy" id="79909"/>
    <lineage>
        <taxon>Bacteria</taxon>
        <taxon>Bacillati</taxon>
        <taxon>Actinomycetota</taxon>
        <taxon>Actinomycetes</taxon>
        <taxon>Streptosporangiales</taxon>
        <taxon>Thermomonosporaceae</taxon>
        <taxon>Actinomadura</taxon>
    </lineage>
</organism>
<dbReference type="Proteomes" id="UP000549343">
    <property type="component" value="Unassembled WGS sequence"/>
</dbReference>
<accession>A0A7W7IAZ1</accession>
<comment type="caution">
    <text evidence="4">The sequence shown here is derived from an EMBL/GenBank/DDBJ whole genome shotgun (WGS) entry which is preliminary data.</text>
</comment>
<evidence type="ECO:0000313" key="4">
    <source>
        <dbReference type="EMBL" id="MBB4773762.1"/>
    </source>
</evidence>
<dbReference type="SUPFAM" id="SSF48576">
    <property type="entry name" value="Terpenoid synthases"/>
    <property type="match status" value="1"/>
</dbReference>
<dbReference type="Pfam" id="PF00494">
    <property type="entry name" value="SQS_PSY"/>
    <property type="match status" value="1"/>
</dbReference>
<name>A0A7W7IAZ1_9ACTN</name>
<reference evidence="3" key="4">
    <citation type="submission" date="2023-12" db="EMBL/GenBank/DDBJ databases">
        <authorList>
            <person name="Sun Q."/>
            <person name="Inoue M."/>
        </authorList>
    </citation>
    <scope>NUCLEOTIDE SEQUENCE</scope>
    <source>
        <strain evidence="3">JCM 10667</strain>
    </source>
</reference>
<keyword evidence="6" id="KW-1185">Reference proteome</keyword>
<reference evidence="6" key="2">
    <citation type="journal article" date="2019" name="Int. J. Syst. Evol. Microbiol.">
        <title>The Global Catalogue of Microorganisms (GCM) 10K type strain sequencing project: providing services to taxonomists for standard genome sequencing and annotation.</title>
        <authorList>
            <consortium name="The Broad Institute Genomics Platform"/>
            <consortium name="The Broad Institute Genome Sequencing Center for Infectious Disease"/>
            <person name="Wu L."/>
            <person name="Ma J."/>
        </authorList>
    </citation>
    <scope>NUCLEOTIDE SEQUENCE [LARGE SCALE GENOMIC DNA]</scope>
    <source>
        <strain evidence="6">JCM 10667</strain>
    </source>
</reference>
<reference evidence="4 5" key="3">
    <citation type="submission" date="2020-08" db="EMBL/GenBank/DDBJ databases">
        <title>Sequencing the genomes of 1000 actinobacteria strains.</title>
        <authorList>
            <person name="Klenk H.-P."/>
        </authorList>
    </citation>
    <scope>NUCLEOTIDE SEQUENCE [LARGE SCALE GENOMIC DNA]</scope>
    <source>
        <strain evidence="4 5">DSM 44772</strain>
    </source>
</reference>
<dbReference type="EC" id="2.5.1.32" evidence="4"/>
<protein>
    <submittedName>
        <fullName evidence="4">Phytoene synthase</fullName>
        <ecNumber evidence="4">2.5.1.32</ecNumber>
    </submittedName>
    <submittedName>
        <fullName evidence="3">Phytoene/squalene synthase family protein</fullName>
    </submittedName>
</protein>
<proteinExistence type="predicted"/>
<reference evidence="3" key="1">
    <citation type="journal article" date="2014" name="Int. J. Syst. Evol. Microbiol.">
        <title>Complete genome of a new Firmicutes species belonging to the dominant human colonic microbiota ('Ruminococcus bicirculans') reveals two chromosomes and a selective capacity to utilize plant glucans.</title>
        <authorList>
            <consortium name="NISC Comparative Sequencing Program"/>
            <person name="Wegmann U."/>
            <person name="Louis P."/>
            <person name="Goesmann A."/>
            <person name="Henrissat B."/>
            <person name="Duncan S.H."/>
            <person name="Flint H.J."/>
        </authorList>
    </citation>
    <scope>NUCLEOTIDE SEQUENCE</scope>
    <source>
        <strain evidence="3">JCM 10667</strain>
    </source>
</reference>
<dbReference type="SFLD" id="SFLDG01212">
    <property type="entry name" value="Phytoene_synthase_like"/>
    <property type="match status" value="1"/>
</dbReference>
<dbReference type="Gene3D" id="1.10.600.10">
    <property type="entry name" value="Farnesyl Diphosphate Synthase"/>
    <property type="match status" value="1"/>
</dbReference>
<dbReference type="InterPro" id="IPR002060">
    <property type="entry name" value="Squ/phyt_synthse"/>
</dbReference>
<dbReference type="AlphaFoldDB" id="A0A7W7IAZ1"/>
<dbReference type="SFLD" id="SFLDS00005">
    <property type="entry name" value="Isoprenoid_Synthase_Type_I"/>
    <property type="match status" value="1"/>
</dbReference>
<dbReference type="CDD" id="cd00683">
    <property type="entry name" value="Trans_IPPS_HH"/>
    <property type="match status" value="1"/>
</dbReference>
<sequence>MTLTASYEHCRRLNARHGRSFYLATLLLPAWKRRHVHALYGFTRHVDDIVDAYGNEATDTEVRAKALDDVTQRLSASLEGEVIPDPVLPAFVHTVRSFGIERSDIDAFLRSMRTDLTVTRYATYDDLLVYMEGSAAAIGLMMLPVLETVPSAGRAAREPARELGRAFQLTNFLRDVAEDLERGRIYLPQEDLARFGVTEDDLRSGGRTRPLRELVAFEAGRARDHYRRALDGLGLLAPSSRPCIRAAYELYGGILDEIAAADHDVLSARARVPRRRRAAIFARHMLAASAAGRAERRLPARALEDGALGDGALGDGQV</sequence>
<evidence type="ECO:0000313" key="6">
    <source>
        <dbReference type="Proteomes" id="UP001501427"/>
    </source>
</evidence>
<dbReference type="PROSITE" id="PS01045">
    <property type="entry name" value="SQUALEN_PHYTOEN_SYN_2"/>
    <property type="match status" value="1"/>
</dbReference>
<dbReference type="PANTHER" id="PTHR31480">
    <property type="entry name" value="BIFUNCTIONAL LYCOPENE CYCLASE/PHYTOENE SYNTHASE"/>
    <property type="match status" value="1"/>
</dbReference>
<gene>
    <name evidence="4" type="ORF">F4557_002180</name>
    <name evidence="3" type="ORF">GCM10009546_24830</name>
</gene>
<dbReference type="InterPro" id="IPR033904">
    <property type="entry name" value="Trans_IPPS_HH"/>
</dbReference>
<dbReference type="InterPro" id="IPR044843">
    <property type="entry name" value="Trans_IPPS_bact-type"/>
</dbReference>
<keyword evidence="2 4" id="KW-0808">Transferase</keyword>
<evidence type="ECO:0000256" key="1">
    <source>
        <dbReference type="ARBA" id="ARBA00004684"/>
    </source>
</evidence>
<evidence type="ECO:0000256" key="2">
    <source>
        <dbReference type="ARBA" id="ARBA00022679"/>
    </source>
</evidence>
<dbReference type="UniPathway" id="UPA00799"/>
<evidence type="ECO:0000313" key="5">
    <source>
        <dbReference type="Proteomes" id="UP000549343"/>
    </source>
</evidence>
<dbReference type="InterPro" id="IPR008949">
    <property type="entry name" value="Isoprenoid_synthase_dom_sf"/>
</dbReference>
<dbReference type="GO" id="GO:0051996">
    <property type="term" value="F:squalene synthase [NAD(P)H] activity"/>
    <property type="evidence" value="ECO:0007669"/>
    <property type="project" value="InterPro"/>
</dbReference>
<comment type="pathway">
    <text evidence="1">Carotenoid biosynthesis; phytoene biosynthesis.</text>
</comment>